<dbReference type="Pfam" id="PF00814">
    <property type="entry name" value="TsaD"/>
    <property type="match status" value="1"/>
</dbReference>
<dbReference type="InterPro" id="IPR000905">
    <property type="entry name" value="Gcp-like_dom"/>
</dbReference>
<accession>A0A090DXI6</accession>
<dbReference type="RefSeq" id="WP_041016995.1">
    <property type="nucleotide sequence ID" value="NZ_CCEJ010000003.1"/>
</dbReference>
<proteinExistence type="predicted"/>
<dbReference type="STRING" id="1437425.CSEC_0686"/>
<dbReference type="GO" id="GO:0002949">
    <property type="term" value="P:tRNA threonylcarbamoyladenosine modification"/>
    <property type="evidence" value="ECO:0007669"/>
    <property type="project" value="InterPro"/>
</dbReference>
<dbReference type="Gene3D" id="3.30.420.40">
    <property type="match status" value="1"/>
</dbReference>
<dbReference type="eggNOG" id="COG1214">
    <property type="taxonomic scope" value="Bacteria"/>
</dbReference>
<keyword evidence="2" id="KW-0645">Protease</keyword>
<dbReference type="AlphaFoldDB" id="A0A090DXI6"/>
<dbReference type="Proteomes" id="UP000031552">
    <property type="component" value="Unassembled WGS sequence"/>
</dbReference>
<organism evidence="2 3">
    <name type="scientific">Candidatus Criblamydia sequanensis CRIB-18</name>
    <dbReference type="NCBI Taxonomy" id="1437425"/>
    <lineage>
        <taxon>Bacteria</taxon>
        <taxon>Pseudomonadati</taxon>
        <taxon>Chlamydiota</taxon>
        <taxon>Chlamydiia</taxon>
        <taxon>Parachlamydiales</taxon>
        <taxon>Candidatus Criblamydiaceae</taxon>
        <taxon>Candidatus Criblamydia</taxon>
    </lineage>
</organism>
<dbReference type="InterPro" id="IPR043129">
    <property type="entry name" value="ATPase_NBD"/>
</dbReference>
<dbReference type="EMBL" id="CCEJ010000003">
    <property type="protein sequence ID" value="CDR33519.1"/>
    <property type="molecule type" value="Genomic_DNA"/>
</dbReference>
<sequence>MKRLCIETATEWGVVAFLEEDKLLFQAKIEKGLQNSKFLLPELERGIKEIGWEFEDLSYILCGVGPGSYTGIRIGASAAKALSFASRVPLIGISTLACFSPSKEGDFAVVLDAKISGFYVLFGEKKGDVMEYKAEPRIATLGELEEKIKPGIEVITPDLSIQKKLEKLTVFPEIFLNERAPDPFFMVKRGDVEFNLGNFSKDSELELLYLRKTQAEENRKEEV</sequence>
<dbReference type="SUPFAM" id="SSF53067">
    <property type="entry name" value="Actin-like ATPase domain"/>
    <property type="match status" value="1"/>
</dbReference>
<name>A0A090DXI6_9BACT</name>
<dbReference type="InterPro" id="IPR022496">
    <property type="entry name" value="T6A_TsaB"/>
</dbReference>
<keyword evidence="2" id="KW-0482">Metalloprotease</keyword>
<dbReference type="GO" id="GO:0008237">
    <property type="term" value="F:metallopeptidase activity"/>
    <property type="evidence" value="ECO:0007669"/>
    <property type="project" value="UniProtKB-KW"/>
</dbReference>
<gene>
    <name evidence="2" type="ORF">CSEC_0686</name>
</gene>
<reference evidence="2" key="2">
    <citation type="submission" date="2014-09" db="EMBL/GenBank/DDBJ databases">
        <title>Criblamydia sequanensis harbors a mega-plasmid encoding arsenite resistance.</title>
        <authorList>
            <person name="Bertelli C."/>
            <person name="Goesmann A."/>
            <person name="Greub G."/>
        </authorList>
    </citation>
    <scope>NUCLEOTIDE SEQUENCE [LARGE SCALE GENOMIC DNA]</scope>
    <source>
        <strain evidence="2">CRIB-18</strain>
    </source>
</reference>
<reference evidence="2" key="1">
    <citation type="submission" date="2013-12" db="EMBL/GenBank/DDBJ databases">
        <authorList>
            <person name="Linke B."/>
        </authorList>
    </citation>
    <scope>NUCLEOTIDE SEQUENCE [LARGE SCALE GENOMIC DNA]</scope>
    <source>
        <strain evidence="2">CRIB-18</strain>
    </source>
</reference>
<dbReference type="NCBIfam" id="TIGR03725">
    <property type="entry name" value="T6A_YeaZ"/>
    <property type="match status" value="1"/>
</dbReference>
<keyword evidence="3" id="KW-1185">Reference proteome</keyword>
<protein>
    <submittedName>
        <fullName evidence="2">Metalloprotease</fullName>
    </submittedName>
</protein>
<dbReference type="OrthoDB" id="21465at2"/>
<evidence type="ECO:0000259" key="1">
    <source>
        <dbReference type="Pfam" id="PF00814"/>
    </source>
</evidence>
<dbReference type="GO" id="GO:0006508">
    <property type="term" value="P:proteolysis"/>
    <property type="evidence" value="ECO:0007669"/>
    <property type="project" value="UniProtKB-KW"/>
</dbReference>
<feature type="domain" description="Gcp-like" evidence="1">
    <location>
        <begin position="37"/>
        <end position="124"/>
    </location>
</feature>
<comment type="caution">
    <text evidence="2">The sequence shown here is derived from an EMBL/GenBank/DDBJ whole genome shotgun (WGS) entry which is preliminary data.</text>
</comment>
<evidence type="ECO:0000313" key="2">
    <source>
        <dbReference type="EMBL" id="CDR33519.1"/>
    </source>
</evidence>
<evidence type="ECO:0000313" key="3">
    <source>
        <dbReference type="Proteomes" id="UP000031552"/>
    </source>
</evidence>
<keyword evidence="2" id="KW-0378">Hydrolase</keyword>